<protein>
    <submittedName>
        <fullName evidence="1">Uncharacterized protein</fullName>
    </submittedName>
</protein>
<dbReference type="OrthoDB" id="10664024at2759"/>
<dbReference type="Proteomes" id="UP000292957">
    <property type="component" value="Unassembled WGS sequence"/>
</dbReference>
<reference evidence="1" key="1">
    <citation type="submission" date="2019-01" db="EMBL/GenBank/DDBJ databases">
        <title>Draft genome sequences of three monokaryotic isolates of the white-rot basidiomycete fungus Dichomitus squalens.</title>
        <authorList>
            <consortium name="DOE Joint Genome Institute"/>
            <person name="Lopez S.C."/>
            <person name="Andreopoulos B."/>
            <person name="Pangilinan J."/>
            <person name="Lipzen A."/>
            <person name="Riley R."/>
            <person name="Ahrendt S."/>
            <person name="Ng V."/>
            <person name="Barry K."/>
            <person name="Daum C."/>
            <person name="Grigoriev I.V."/>
            <person name="Hilden K.S."/>
            <person name="Makela M.R."/>
            <person name="de Vries R.P."/>
        </authorList>
    </citation>
    <scope>NUCLEOTIDE SEQUENCE [LARGE SCALE GENOMIC DNA]</scope>
    <source>
        <strain evidence="1">OM18370.1</strain>
    </source>
</reference>
<dbReference type="EMBL" id="ML143386">
    <property type="protein sequence ID" value="TBU35665.1"/>
    <property type="molecule type" value="Genomic_DNA"/>
</dbReference>
<name>A0A4Q9N601_9APHY</name>
<accession>A0A4Q9N601</accession>
<dbReference type="AlphaFoldDB" id="A0A4Q9N601"/>
<gene>
    <name evidence="1" type="ORF">BD311DRAFT_10355</name>
</gene>
<proteinExistence type="predicted"/>
<sequence length="140" mass="14041">MTIVVMTVATIVTLGMIGTPGTTATVRTVTGMTGTATIVTGTTAATAGNAPGRLLAVLKLMIVAPSGLHLLRGMMIEGLQGTMIGGVAMMTEEALILTMTAAGTMSTDAGTIAVVTRGKIVSMIGRRGTLTGITHGHAED</sequence>
<evidence type="ECO:0000313" key="1">
    <source>
        <dbReference type="EMBL" id="TBU35665.1"/>
    </source>
</evidence>
<organism evidence="1">
    <name type="scientific">Dichomitus squalens</name>
    <dbReference type="NCBI Taxonomy" id="114155"/>
    <lineage>
        <taxon>Eukaryota</taxon>
        <taxon>Fungi</taxon>
        <taxon>Dikarya</taxon>
        <taxon>Basidiomycota</taxon>
        <taxon>Agaricomycotina</taxon>
        <taxon>Agaricomycetes</taxon>
        <taxon>Polyporales</taxon>
        <taxon>Polyporaceae</taxon>
        <taxon>Dichomitus</taxon>
    </lineage>
</organism>